<dbReference type="Gene3D" id="1.10.10.10">
    <property type="entry name" value="Winged helix-like DNA-binding domain superfamily/Winged helix DNA-binding domain"/>
    <property type="match status" value="1"/>
</dbReference>
<dbReference type="InterPro" id="IPR050707">
    <property type="entry name" value="HTH_MetabolicPath_Reg"/>
</dbReference>
<dbReference type="Gene3D" id="3.30.450.40">
    <property type="match status" value="1"/>
</dbReference>
<accession>A0ABV9F1K9</accession>
<dbReference type="Proteomes" id="UP001595957">
    <property type="component" value="Unassembled WGS sequence"/>
</dbReference>
<protein>
    <submittedName>
        <fullName evidence="4">Helix-turn-helix domain-containing protein</fullName>
    </submittedName>
</protein>
<dbReference type="InterPro" id="IPR005471">
    <property type="entry name" value="Tscrpt_reg_IclR_N"/>
</dbReference>
<dbReference type="InterPro" id="IPR036388">
    <property type="entry name" value="WH-like_DNA-bd_sf"/>
</dbReference>
<dbReference type="SUPFAM" id="SSF55781">
    <property type="entry name" value="GAF domain-like"/>
    <property type="match status" value="1"/>
</dbReference>
<organism evidence="4 5">
    <name type="scientific">Sphingobium tyrosinilyticum</name>
    <dbReference type="NCBI Taxonomy" id="2715436"/>
    <lineage>
        <taxon>Bacteria</taxon>
        <taxon>Pseudomonadati</taxon>
        <taxon>Pseudomonadota</taxon>
        <taxon>Alphaproteobacteria</taxon>
        <taxon>Sphingomonadales</taxon>
        <taxon>Sphingomonadaceae</taxon>
        <taxon>Sphingobium</taxon>
    </lineage>
</organism>
<name>A0ABV9F1K9_9SPHN</name>
<evidence type="ECO:0000259" key="3">
    <source>
        <dbReference type="Pfam" id="PF09339"/>
    </source>
</evidence>
<evidence type="ECO:0000256" key="1">
    <source>
        <dbReference type="ARBA" id="ARBA00023015"/>
    </source>
</evidence>
<dbReference type="EMBL" id="JBHSFZ010000058">
    <property type="protein sequence ID" value="MFC4595802.1"/>
    <property type="molecule type" value="Genomic_DNA"/>
</dbReference>
<evidence type="ECO:0000256" key="2">
    <source>
        <dbReference type="ARBA" id="ARBA00023163"/>
    </source>
</evidence>
<keyword evidence="1" id="KW-0805">Transcription regulation</keyword>
<dbReference type="Pfam" id="PF09339">
    <property type="entry name" value="HTH_IclR"/>
    <property type="match status" value="1"/>
</dbReference>
<sequence>MSMVLESNKTKIAKRVIEVFEFFDNNKRQATVMDIVRCYGRPQSSTSELLASLVEMGLLYKDQRSRTYRPTPRLATLGASVQPDIIRDGRLFTFMDRIAQSTRHSVGLFGIVGTHVQLFRWSPGTMPLAGELGSGASDRLCASTAGQLLLSTMPSDESGKILRRLNAESMEEDKFNYSAMVAQIAAFQRAGHATGDAGFGCNGRVTAVLVPTVVTDRPLALGVIYPAASSMDPDALVATLRSGIAQCAGQADDGHYSAPALMRAV</sequence>
<dbReference type="PANTHER" id="PTHR30136:SF35">
    <property type="entry name" value="HTH-TYPE TRANSCRIPTIONAL REGULATOR RV1719"/>
    <property type="match status" value="1"/>
</dbReference>
<dbReference type="InterPro" id="IPR036390">
    <property type="entry name" value="WH_DNA-bd_sf"/>
</dbReference>
<proteinExistence type="predicted"/>
<dbReference type="InterPro" id="IPR029016">
    <property type="entry name" value="GAF-like_dom_sf"/>
</dbReference>
<keyword evidence="2" id="KW-0804">Transcription</keyword>
<gene>
    <name evidence="4" type="ORF">ACFO3E_16700</name>
</gene>
<reference evidence="5" key="1">
    <citation type="journal article" date="2019" name="Int. J. Syst. Evol. Microbiol.">
        <title>The Global Catalogue of Microorganisms (GCM) 10K type strain sequencing project: providing services to taxonomists for standard genome sequencing and annotation.</title>
        <authorList>
            <consortium name="The Broad Institute Genomics Platform"/>
            <consortium name="The Broad Institute Genome Sequencing Center for Infectious Disease"/>
            <person name="Wu L."/>
            <person name="Ma J."/>
        </authorList>
    </citation>
    <scope>NUCLEOTIDE SEQUENCE [LARGE SCALE GENOMIC DNA]</scope>
    <source>
        <strain evidence="5">NBRC 103632</strain>
    </source>
</reference>
<dbReference type="PANTHER" id="PTHR30136">
    <property type="entry name" value="HELIX-TURN-HELIX TRANSCRIPTIONAL REGULATOR, ICLR FAMILY"/>
    <property type="match status" value="1"/>
</dbReference>
<dbReference type="SUPFAM" id="SSF46785">
    <property type="entry name" value="Winged helix' DNA-binding domain"/>
    <property type="match status" value="1"/>
</dbReference>
<feature type="domain" description="HTH iclR-type" evidence="3">
    <location>
        <begin position="14"/>
        <end position="62"/>
    </location>
</feature>
<keyword evidence="5" id="KW-1185">Reference proteome</keyword>
<dbReference type="RefSeq" id="WP_380806447.1">
    <property type="nucleotide sequence ID" value="NZ_JBHSFZ010000058.1"/>
</dbReference>
<evidence type="ECO:0000313" key="5">
    <source>
        <dbReference type="Proteomes" id="UP001595957"/>
    </source>
</evidence>
<evidence type="ECO:0000313" key="4">
    <source>
        <dbReference type="EMBL" id="MFC4595802.1"/>
    </source>
</evidence>
<comment type="caution">
    <text evidence="4">The sequence shown here is derived from an EMBL/GenBank/DDBJ whole genome shotgun (WGS) entry which is preliminary data.</text>
</comment>